<evidence type="ECO:0000313" key="4">
    <source>
        <dbReference type="EMBL" id="WIA19409.1"/>
    </source>
</evidence>
<evidence type="ECO:0000313" key="5">
    <source>
        <dbReference type="Proteomes" id="UP001244341"/>
    </source>
</evidence>
<accession>A0ABY8UDG8</accession>
<name>A0ABY8UDG8_TETOB</name>
<dbReference type="Proteomes" id="UP001244341">
    <property type="component" value="Chromosome 10b"/>
</dbReference>
<keyword evidence="2" id="KW-0812">Transmembrane</keyword>
<feature type="compositionally biased region" description="Low complexity" evidence="1">
    <location>
        <begin position="187"/>
        <end position="197"/>
    </location>
</feature>
<feature type="region of interest" description="Disordered" evidence="1">
    <location>
        <begin position="173"/>
        <end position="212"/>
    </location>
</feature>
<evidence type="ECO:0000256" key="1">
    <source>
        <dbReference type="SAM" id="MobiDB-lite"/>
    </source>
</evidence>
<keyword evidence="2" id="KW-0472">Membrane</keyword>
<evidence type="ECO:0008006" key="6">
    <source>
        <dbReference type="Google" id="ProtNLM"/>
    </source>
</evidence>
<organism evidence="4 5">
    <name type="scientific">Tetradesmus obliquus</name>
    <name type="common">Green alga</name>
    <name type="synonym">Acutodesmus obliquus</name>
    <dbReference type="NCBI Taxonomy" id="3088"/>
    <lineage>
        <taxon>Eukaryota</taxon>
        <taxon>Viridiplantae</taxon>
        <taxon>Chlorophyta</taxon>
        <taxon>core chlorophytes</taxon>
        <taxon>Chlorophyceae</taxon>
        <taxon>CS clade</taxon>
        <taxon>Sphaeropleales</taxon>
        <taxon>Scenedesmaceae</taxon>
        <taxon>Tetradesmus</taxon>
    </lineage>
</organism>
<evidence type="ECO:0000256" key="3">
    <source>
        <dbReference type="SAM" id="SignalP"/>
    </source>
</evidence>
<feature type="transmembrane region" description="Helical" evidence="2">
    <location>
        <begin position="263"/>
        <end position="282"/>
    </location>
</feature>
<proteinExistence type="predicted"/>
<feature type="chain" id="PRO_5045072577" description="CBM1 domain-containing protein" evidence="3">
    <location>
        <begin position="33"/>
        <end position="283"/>
    </location>
</feature>
<sequence>MNTSSPRRNDHVVLRLTLALLLLLALTCQAQGSTSSSSSSSSIWRLWRRRSLLSEAPAEADDSPSITVVRLVAEEVPPPIANGSTIDTAVGSNLHASDQCGGAGGLCNQTTIGIPCGDHMWQSVNCPQNFSCTRRNASYWQCMLLSGMTAPKGSHFNSSERYAPEAQRLPQIIPQMGGQPGDAAAGSNSSSSSSSSSKEGNSDEPIVPVCGPDTLKGPNRMCNRTSHFVLPLDQINPAAAAGAAAASAAGGGRDDSLRGTAALLLRLAAALLAVAAGAAALGI</sequence>
<reference evidence="4 5" key="1">
    <citation type="submission" date="2023-05" db="EMBL/GenBank/DDBJ databases">
        <title>A 100% complete, gapless, phased diploid assembly of the Scenedesmus obliquus UTEX 3031 genome.</title>
        <authorList>
            <person name="Biondi T.C."/>
            <person name="Hanschen E.R."/>
            <person name="Kwon T."/>
            <person name="Eng W."/>
            <person name="Kruse C.P.S."/>
            <person name="Koehler S.I."/>
            <person name="Kunde Y."/>
            <person name="Gleasner C.D."/>
            <person name="You Mak K.T."/>
            <person name="Polle J."/>
            <person name="Hovde B.T."/>
            <person name="Starkenburg S.R."/>
        </authorList>
    </citation>
    <scope>NUCLEOTIDE SEQUENCE [LARGE SCALE GENOMIC DNA]</scope>
    <source>
        <strain evidence="4 5">DOE0152z</strain>
    </source>
</reference>
<protein>
    <recommendedName>
        <fullName evidence="6">CBM1 domain-containing protein</fullName>
    </recommendedName>
</protein>
<evidence type="ECO:0000256" key="2">
    <source>
        <dbReference type="SAM" id="Phobius"/>
    </source>
</evidence>
<keyword evidence="3" id="KW-0732">Signal</keyword>
<gene>
    <name evidence="4" type="ORF">OEZ85_004029</name>
</gene>
<dbReference type="EMBL" id="CP126217">
    <property type="protein sequence ID" value="WIA19409.1"/>
    <property type="molecule type" value="Genomic_DNA"/>
</dbReference>
<keyword evidence="5" id="KW-1185">Reference proteome</keyword>
<keyword evidence="2" id="KW-1133">Transmembrane helix</keyword>
<feature type="signal peptide" evidence="3">
    <location>
        <begin position="1"/>
        <end position="32"/>
    </location>
</feature>